<dbReference type="EC" id="2.3.1.12" evidence="9"/>
<evidence type="ECO:0000256" key="1">
    <source>
        <dbReference type="ARBA" id="ARBA00007317"/>
    </source>
</evidence>
<dbReference type="PROSITE" id="PS51826">
    <property type="entry name" value="PSBD"/>
    <property type="match status" value="1"/>
</dbReference>
<dbReference type="SUPFAM" id="SSF51230">
    <property type="entry name" value="Single hybrid motif"/>
    <property type="match status" value="2"/>
</dbReference>
<comment type="subunit">
    <text evidence="2 9">Forms a 24-polypeptide structural core with octahedral symmetry.</text>
</comment>
<evidence type="ECO:0000313" key="14">
    <source>
        <dbReference type="Proteomes" id="UP001408594"/>
    </source>
</evidence>
<dbReference type="SUPFAM" id="SSF52777">
    <property type="entry name" value="CoA-dependent acyltransferases"/>
    <property type="match status" value="1"/>
</dbReference>
<dbReference type="InterPro" id="IPR011053">
    <property type="entry name" value="Single_hybrid_motif"/>
</dbReference>
<dbReference type="EMBL" id="BAABRT010000024">
    <property type="protein sequence ID" value="GAA5526037.1"/>
    <property type="molecule type" value="Genomic_DNA"/>
</dbReference>
<comment type="function">
    <text evidence="7">The pyruvate dehydrogenase complex catalyzes the overall conversion of pyruvate to acetyl-CoA and CO(2). It contains multiple copies of three enzymatic components: pyruvate dehydrogenase (E1), dihydrolipoamide acetyltransferase (E2) and lipoamide dehydrogenase (E3).</text>
</comment>
<dbReference type="InterPro" id="IPR006256">
    <property type="entry name" value="AcTrfase_Pyrv_DH_cplx"/>
</dbReference>
<dbReference type="InterPro" id="IPR001078">
    <property type="entry name" value="2-oxoacid_DH_actylTfrase"/>
</dbReference>
<dbReference type="InterPro" id="IPR023213">
    <property type="entry name" value="CAT-like_dom_sf"/>
</dbReference>
<dbReference type="Gene3D" id="3.30.559.10">
    <property type="entry name" value="Chloramphenicol acetyltransferase-like domain"/>
    <property type="match status" value="1"/>
</dbReference>
<dbReference type="InterPro" id="IPR003016">
    <property type="entry name" value="2-oxoA_DH_lipoyl-BS"/>
</dbReference>
<evidence type="ECO:0000256" key="6">
    <source>
        <dbReference type="ARBA" id="ARBA00023315"/>
    </source>
</evidence>
<dbReference type="InterPro" id="IPR004167">
    <property type="entry name" value="PSBD"/>
</dbReference>
<comment type="similarity">
    <text evidence="1 9">Belongs to the 2-oxoacid dehydrogenase family.</text>
</comment>
<evidence type="ECO:0000256" key="3">
    <source>
        <dbReference type="ARBA" id="ARBA00022679"/>
    </source>
</evidence>
<gene>
    <name evidence="13" type="primary">aceF</name>
    <name evidence="13" type="ORF">Maes01_02626</name>
</gene>
<feature type="compositionally biased region" description="Low complexity" evidence="10">
    <location>
        <begin position="228"/>
        <end position="246"/>
    </location>
</feature>
<sequence length="565" mass="58903">MAKEVIKVPDLGGADQVDVIEISVSVGDTVAAEDALIVVEGDKASMDVPAPMAGKILSISVAVGDKVSEGDVIAEIETDAAAADTPEPAAAPEQEVAAEQAPSSEAESASADSDTPAPAGAAAQELAVQVPDLGGADAVDVIEISVQPGDEVAEGDSLIVVEGDKASMDVPAPFAGTVVSIDVKEGDKVSTGDQLGVLKSAGGAKAAPQKADSKPVEEASGQAESSRIESSAPVASSSISSASEEPPAAPQKDHALERDLRVSAEVYAGPAVRKLARELGVTLSKVKPSGPRNRVTKDDLHAYVKEQVKKAESGSVGIGTTGIAKMPEIDFSQFGPIRTEPMSKIHKLTAANMARNWLNVPHVTQFDDADITELEEFRKSMKAEAEKRGVKLTPVPFLLKAVAAALRAEPSFNVSLHNDGEHIVRKDYVHIGMAVDTPKGLMVPVIRDVDKKGLYDLAEEASAMALAARDGKLKPRDMQGACFTISSLGAIGGKGFTPIVNAPEVGILGVSKLSVQPLWNGKEFVPRQMLPLALSYDHRAVNGGDAGRFMTYLVSVLSDVRKLLL</sequence>
<dbReference type="CDD" id="cd06849">
    <property type="entry name" value="lipoyl_domain"/>
    <property type="match status" value="2"/>
</dbReference>
<evidence type="ECO:0000256" key="9">
    <source>
        <dbReference type="RuleBase" id="RU361137"/>
    </source>
</evidence>
<dbReference type="Gene3D" id="4.10.320.10">
    <property type="entry name" value="E3-binding domain"/>
    <property type="match status" value="1"/>
</dbReference>
<evidence type="ECO:0000256" key="8">
    <source>
        <dbReference type="ARBA" id="ARBA00048370"/>
    </source>
</evidence>
<dbReference type="Pfam" id="PF00198">
    <property type="entry name" value="2-oxoacid_dh"/>
    <property type="match status" value="1"/>
</dbReference>
<protein>
    <recommendedName>
        <fullName evidence="9">Acetyltransferase component of pyruvate dehydrogenase complex</fullName>
        <ecNumber evidence="9">2.3.1.12</ecNumber>
    </recommendedName>
</protein>
<feature type="domain" description="Peripheral subunit-binding (PSBD)" evidence="12">
    <location>
        <begin position="267"/>
        <end position="304"/>
    </location>
</feature>
<dbReference type="Pfam" id="PF00364">
    <property type="entry name" value="Biotin_lipoyl"/>
    <property type="match status" value="2"/>
</dbReference>
<evidence type="ECO:0000259" key="11">
    <source>
        <dbReference type="PROSITE" id="PS50968"/>
    </source>
</evidence>
<dbReference type="RefSeq" id="WP_345552179.1">
    <property type="nucleotide sequence ID" value="NZ_BAABRT010000024.1"/>
</dbReference>
<dbReference type="PROSITE" id="PS50968">
    <property type="entry name" value="BIOTINYL_LIPOYL"/>
    <property type="match status" value="2"/>
</dbReference>
<keyword evidence="3 9" id="KW-0808">Transferase</keyword>
<dbReference type="SUPFAM" id="SSF47005">
    <property type="entry name" value="Peripheral subunit-binding domain of 2-oxo acid dehydrogenase complex"/>
    <property type="match status" value="1"/>
</dbReference>
<evidence type="ECO:0000256" key="7">
    <source>
        <dbReference type="ARBA" id="ARBA00025211"/>
    </source>
</evidence>
<dbReference type="NCBIfam" id="TIGR01348">
    <property type="entry name" value="PDHac_trf_long"/>
    <property type="match status" value="1"/>
</dbReference>
<feature type="region of interest" description="Disordered" evidence="10">
    <location>
        <begin position="79"/>
        <end position="122"/>
    </location>
</feature>
<name>A0ABP9WS69_9GAMM</name>
<organism evidence="13 14">
    <name type="scientific">Microbulbifer aestuariivivens</name>
    <dbReference type="NCBI Taxonomy" id="1908308"/>
    <lineage>
        <taxon>Bacteria</taxon>
        <taxon>Pseudomonadati</taxon>
        <taxon>Pseudomonadota</taxon>
        <taxon>Gammaproteobacteria</taxon>
        <taxon>Cellvibrionales</taxon>
        <taxon>Microbulbiferaceae</taxon>
        <taxon>Microbulbifer</taxon>
    </lineage>
</organism>
<dbReference type="InterPro" id="IPR036625">
    <property type="entry name" value="E3-bd_dom_sf"/>
</dbReference>
<proteinExistence type="inferred from homology"/>
<accession>A0ABP9WS69</accession>
<comment type="catalytic activity">
    <reaction evidence="8 9">
        <text>N(6)-[(R)-dihydrolipoyl]-L-lysyl-[protein] + acetyl-CoA = N(6)-[(R)-S(8)-acetyldihydrolipoyl]-L-lysyl-[protein] + CoA</text>
        <dbReference type="Rhea" id="RHEA:17017"/>
        <dbReference type="Rhea" id="RHEA-COMP:10475"/>
        <dbReference type="Rhea" id="RHEA-COMP:10478"/>
        <dbReference type="ChEBI" id="CHEBI:57287"/>
        <dbReference type="ChEBI" id="CHEBI:57288"/>
        <dbReference type="ChEBI" id="CHEBI:83100"/>
        <dbReference type="ChEBI" id="CHEBI:83111"/>
        <dbReference type="EC" id="2.3.1.12"/>
    </reaction>
</comment>
<evidence type="ECO:0000256" key="4">
    <source>
        <dbReference type="ARBA" id="ARBA00022737"/>
    </source>
</evidence>
<keyword evidence="6 9" id="KW-0012">Acyltransferase</keyword>
<dbReference type="InterPro" id="IPR050743">
    <property type="entry name" value="2-oxoacid_DH_E2_comp"/>
</dbReference>
<reference evidence="13 14" key="1">
    <citation type="submission" date="2024-02" db="EMBL/GenBank/DDBJ databases">
        <title>Microbulbifer aestuariivivens NBRC 112533.</title>
        <authorList>
            <person name="Ichikawa N."/>
            <person name="Katano-Makiyama Y."/>
            <person name="Hidaka K."/>
        </authorList>
    </citation>
    <scope>NUCLEOTIDE SEQUENCE [LARGE SCALE GENOMIC DNA]</scope>
    <source>
        <strain evidence="13 14">NBRC 112533</strain>
    </source>
</reference>
<dbReference type="Gene3D" id="2.40.50.100">
    <property type="match status" value="2"/>
</dbReference>
<evidence type="ECO:0000256" key="5">
    <source>
        <dbReference type="ARBA" id="ARBA00022823"/>
    </source>
</evidence>
<comment type="caution">
    <text evidence="13">The sequence shown here is derived from an EMBL/GenBank/DDBJ whole genome shotgun (WGS) entry which is preliminary data.</text>
</comment>
<keyword evidence="13" id="KW-0670">Pyruvate</keyword>
<comment type="cofactor">
    <cofactor evidence="9">
        <name>(R)-lipoate</name>
        <dbReference type="ChEBI" id="CHEBI:83088"/>
    </cofactor>
    <text evidence="9">Binds 2 lipoyl cofactors covalently.</text>
</comment>
<feature type="domain" description="Lipoyl-binding" evidence="11">
    <location>
        <begin position="125"/>
        <end position="199"/>
    </location>
</feature>
<dbReference type="PANTHER" id="PTHR43178">
    <property type="entry name" value="DIHYDROLIPOAMIDE ACETYLTRANSFERASE COMPONENT OF PYRUVATE DEHYDROGENASE COMPLEX"/>
    <property type="match status" value="1"/>
</dbReference>
<feature type="region of interest" description="Disordered" evidence="10">
    <location>
        <begin position="200"/>
        <end position="253"/>
    </location>
</feature>
<keyword evidence="5 9" id="KW-0450">Lipoyl</keyword>
<feature type="domain" description="Lipoyl-binding" evidence="11">
    <location>
        <begin position="3"/>
        <end position="77"/>
    </location>
</feature>
<dbReference type="InterPro" id="IPR000089">
    <property type="entry name" value="Biotin_lipoyl"/>
</dbReference>
<evidence type="ECO:0000256" key="10">
    <source>
        <dbReference type="SAM" id="MobiDB-lite"/>
    </source>
</evidence>
<evidence type="ECO:0000256" key="2">
    <source>
        <dbReference type="ARBA" id="ARBA00011484"/>
    </source>
</evidence>
<dbReference type="Proteomes" id="UP001408594">
    <property type="component" value="Unassembled WGS sequence"/>
</dbReference>
<dbReference type="PROSITE" id="PS00189">
    <property type="entry name" value="LIPOYL"/>
    <property type="match status" value="2"/>
</dbReference>
<evidence type="ECO:0000259" key="12">
    <source>
        <dbReference type="PROSITE" id="PS51826"/>
    </source>
</evidence>
<keyword evidence="4" id="KW-0677">Repeat</keyword>
<dbReference type="PANTHER" id="PTHR43178:SF2">
    <property type="entry name" value="DIHYDROLIPOYLLYSINE-RESIDUE ACETYLTRANSFERASE COMPONENT OF PYRUVATE DEHYDROGENASE COMPLEX"/>
    <property type="match status" value="1"/>
</dbReference>
<dbReference type="Pfam" id="PF02817">
    <property type="entry name" value="E3_binding"/>
    <property type="match status" value="1"/>
</dbReference>
<evidence type="ECO:0000313" key="13">
    <source>
        <dbReference type="EMBL" id="GAA5526037.1"/>
    </source>
</evidence>
<keyword evidence="14" id="KW-1185">Reference proteome</keyword>